<accession>A0A4R2L992</accession>
<name>A0A4R2L992_9GAMM</name>
<reference evidence="1 2" key="1">
    <citation type="submission" date="2019-03" db="EMBL/GenBank/DDBJ databases">
        <title>Genomic Encyclopedia of Type Strains, Phase IV (KMG-IV): sequencing the most valuable type-strain genomes for metagenomic binning, comparative biology and taxonomic classification.</title>
        <authorList>
            <person name="Goeker M."/>
        </authorList>
    </citation>
    <scope>NUCLEOTIDE SEQUENCE [LARGE SCALE GENOMIC DNA]</scope>
    <source>
        <strain evidence="1 2">DSM 25287</strain>
    </source>
</reference>
<comment type="caution">
    <text evidence="1">The sequence shown here is derived from an EMBL/GenBank/DDBJ whole genome shotgun (WGS) entry which is preliminary data.</text>
</comment>
<dbReference type="AlphaFoldDB" id="A0A4R2L992"/>
<dbReference type="Pfam" id="PF11937">
    <property type="entry name" value="DUF3455"/>
    <property type="match status" value="1"/>
</dbReference>
<sequence length="182" mass="18806">MSDRRASVLVTLCLLPLAGCTSLGLNRGPAAPEVPAPLTVGSGERLVLVTPAKGAQTYECRAQKGGRYAWVAGAPEATLFDADGNKIGLHYAGPSWEIREGGKVVGAVKAEVAAPDPAAALPWQLLTAQAHEGEGLMTTVSSIQRLDTRGGLPPAAKACSQKAAGKKVRVDFGATYYFYAAG</sequence>
<dbReference type="InterPro" id="IPR021851">
    <property type="entry name" value="DUF3455"/>
</dbReference>
<dbReference type="PANTHER" id="PTHR35567">
    <property type="entry name" value="MALATE DEHYDROGENASE (AFU_ORTHOLOGUE AFUA_2G13800)"/>
    <property type="match status" value="1"/>
</dbReference>
<gene>
    <name evidence="1" type="ORF">EV699_104117</name>
</gene>
<proteinExistence type="predicted"/>
<organism evidence="1 2">
    <name type="scientific">Plasticicumulans lactativorans</name>
    <dbReference type="NCBI Taxonomy" id="1133106"/>
    <lineage>
        <taxon>Bacteria</taxon>
        <taxon>Pseudomonadati</taxon>
        <taxon>Pseudomonadota</taxon>
        <taxon>Gammaproteobacteria</taxon>
        <taxon>Candidatus Competibacteraceae</taxon>
        <taxon>Plasticicumulans</taxon>
    </lineage>
</organism>
<dbReference type="Proteomes" id="UP000295765">
    <property type="component" value="Unassembled WGS sequence"/>
</dbReference>
<dbReference type="PANTHER" id="PTHR35567:SF1">
    <property type="entry name" value="CONSERVED FUNGAL PROTEIN (AFU_ORTHOLOGUE AFUA_1G14230)"/>
    <property type="match status" value="1"/>
</dbReference>
<dbReference type="EMBL" id="SLWY01000004">
    <property type="protein sequence ID" value="TCO82725.1"/>
    <property type="molecule type" value="Genomic_DNA"/>
</dbReference>
<keyword evidence="2" id="KW-1185">Reference proteome</keyword>
<dbReference type="RefSeq" id="WP_132539246.1">
    <property type="nucleotide sequence ID" value="NZ_SLWY01000004.1"/>
</dbReference>
<evidence type="ECO:0000313" key="1">
    <source>
        <dbReference type="EMBL" id="TCO82725.1"/>
    </source>
</evidence>
<protein>
    <submittedName>
        <fullName evidence="1">Uncharacterized protein DUF3455</fullName>
    </submittedName>
</protein>
<evidence type="ECO:0000313" key="2">
    <source>
        <dbReference type="Proteomes" id="UP000295765"/>
    </source>
</evidence>
<dbReference type="OrthoDB" id="193535at2"/>